<proteinExistence type="inferred from homology"/>
<gene>
    <name evidence="7" type="ORF">NYM_LOCUS7128</name>
</gene>
<evidence type="ECO:0000256" key="4">
    <source>
        <dbReference type="ARBA" id="ARBA00022737"/>
    </source>
</evidence>
<name>A0A5K0XYS6_9MAGN</name>
<dbReference type="PANTHER" id="PTHR32411:SF43">
    <property type="entry name" value="CYSTEINE-RICH REPEAT SECRETORY PROTEIN 38"/>
    <property type="match status" value="1"/>
</dbReference>
<dbReference type="EMBL" id="LR721776">
    <property type="protein sequence ID" value="VVV70891.1"/>
    <property type="molecule type" value="Genomic_DNA"/>
</dbReference>
<keyword evidence="3" id="KW-0732">Signal</keyword>
<dbReference type="InterPro" id="IPR002902">
    <property type="entry name" value="GNK2"/>
</dbReference>
<dbReference type="AlphaFoldDB" id="A0A5K0XYS6"/>
<dbReference type="PANTHER" id="PTHR32411">
    <property type="entry name" value="CYSTEINE-RICH REPEAT SECRETORY PROTEIN 38-RELATED"/>
    <property type="match status" value="1"/>
</dbReference>
<evidence type="ECO:0000256" key="1">
    <source>
        <dbReference type="ARBA" id="ARBA00004613"/>
    </source>
</evidence>
<dbReference type="Gene3D" id="3.30.430.20">
    <property type="entry name" value="Gnk2 domain, C-X8-C-X2-C motif"/>
    <property type="match status" value="1"/>
</dbReference>
<dbReference type="CDD" id="cd23509">
    <property type="entry name" value="Gnk2-like"/>
    <property type="match status" value="1"/>
</dbReference>
<evidence type="ECO:0000259" key="6">
    <source>
        <dbReference type="PROSITE" id="PS51473"/>
    </source>
</evidence>
<evidence type="ECO:0000256" key="5">
    <source>
        <dbReference type="ARBA" id="ARBA00038515"/>
    </source>
</evidence>
<accession>A0A5K0XYS6</accession>
<dbReference type="OrthoDB" id="688481at2759"/>
<dbReference type="PROSITE" id="PS51473">
    <property type="entry name" value="GNK2"/>
    <property type="match status" value="1"/>
</dbReference>
<dbReference type="InterPro" id="IPR038408">
    <property type="entry name" value="GNK2_sf"/>
</dbReference>
<dbReference type="GO" id="GO:0005576">
    <property type="term" value="C:extracellular region"/>
    <property type="evidence" value="ECO:0007669"/>
    <property type="project" value="UniProtKB-SubCell"/>
</dbReference>
<keyword evidence="4" id="KW-0677">Repeat</keyword>
<evidence type="ECO:0000256" key="3">
    <source>
        <dbReference type="ARBA" id="ARBA00022729"/>
    </source>
</evidence>
<protein>
    <recommendedName>
        <fullName evidence="6">Gnk2-homologous domain-containing protein</fullName>
    </recommendedName>
</protein>
<comment type="subcellular location">
    <subcellularLocation>
        <location evidence="1">Secreted</location>
    </subcellularLocation>
</comment>
<dbReference type="OMA" id="DIFMISC"/>
<reference evidence="7" key="1">
    <citation type="submission" date="2019-09" db="EMBL/GenBank/DDBJ databases">
        <authorList>
            <person name="Zhang L."/>
        </authorList>
    </citation>
    <scope>NUCLEOTIDE SEQUENCE</scope>
</reference>
<dbReference type="Gramene" id="NC11G0240880.1">
    <property type="protein sequence ID" value="NC11G0240880.1:cds"/>
    <property type="gene ID" value="NC11G0240880"/>
</dbReference>
<organism evidence="7">
    <name type="scientific">Nymphaea colorata</name>
    <name type="common">pocket water lily</name>
    <dbReference type="NCBI Taxonomy" id="210225"/>
    <lineage>
        <taxon>Eukaryota</taxon>
        <taxon>Viridiplantae</taxon>
        <taxon>Streptophyta</taxon>
        <taxon>Embryophyta</taxon>
        <taxon>Tracheophyta</taxon>
        <taxon>Spermatophyta</taxon>
        <taxon>Magnoliopsida</taxon>
        <taxon>Nymphaeales</taxon>
        <taxon>Nymphaeaceae</taxon>
        <taxon>Nymphaea</taxon>
    </lineage>
</organism>
<evidence type="ECO:0000313" key="7">
    <source>
        <dbReference type="EMBL" id="VVV70891.1"/>
    </source>
</evidence>
<evidence type="ECO:0000256" key="2">
    <source>
        <dbReference type="ARBA" id="ARBA00022525"/>
    </source>
</evidence>
<sequence length="114" mass="12864">MQSVFSILTNDAPPVLFANATAGQGTSERVYGLVQSRGDVGEDNCRKCIQNSTLQVVKYCPNTRDAIIWYEKCQLRYSNTDLFGQLNTDDSGDWHWTYGKVEDPKAFYEKLGTL</sequence>
<dbReference type="InterPro" id="IPR050581">
    <property type="entry name" value="CRR_secretory_protein"/>
</dbReference>
<dbReference type="Pfam" id="PF01657">
    <property type="entry name" value="Stress-antifung"/>
    <property type="match status" value="1"/>
</dbReference>
<keyword evidence="2" id="KW-0964">Secreted</keyword>
<feature type="domain" description="Gnk2-homologous" evidence="6">
    <location>
        <begin position="1"/>
        <end position="82"/>
    </location>
</feature>
<comment type="similarity">
    <text evidence="5">Belongs to the cysteine-rich repeat secretory protein family.</text>
</comment>